<reference evidence="1 2" key="1">
    <citation type="submission" date="2019-09" db="EMBL/GenBank/DDBJ databases">
        <authorList>
            <person name="Chen X.-Y."/>
        </authorList>
    </citation>
    <scope>NUCLEOTIDE SEQUENCE [LARGE SCALE GENOMIC DNA]</scope>
    <source>
        <strain evidence="1 2">NY5</strain>
    </source>
</reference>
<dbReference type="Pfam" id="PF09526">
    <property type="entry name" value="DUF2387"/>
    <property type="match status" value="1"/>
</dbReference>
<name>A0A5B0WUK6_9GAMM</name>
<dbReference type="EMBL" id="VTUX01000005">
    <property type="protein sequence ID" value="KAA1190576.1"/>
    <property type="molecule type" value="Genomic_DNA"/>
</dbReference>
<evidence type="ECO:0000313" key="2">
    <source>
        <dbReference type="Proteomes" id="UP000323708"/>
    </source>
</evidence>
<dbReference type="NCBIfam" id="TIGR02443">
    <property type="entry name" value="YheV family putative zinc ribbon protein"/>
    <property type="match status" value="1"/>
</dbReference>
<gene>
    <name evidence="1" type="ORF">F0M18_12250</name>
</gene>
<dbReference type="AlphaFoldDB" id="A0A5B0WUK6"/>
<protein>
    <submittedName>
        <fullName evidence="1">YheV family putative metal-binding protein</fullName>
    </submittedName>
</protein>
<keyword evidence="2" id="KW-1185">Reference proteome</keyword>
<sequence>MKSPPANRRRFIAGAVCPRCGEMDKIIVDMDTQTRECVACDFSEARPQDGGVQELPTRVSRAAARRVETPAETVTLIDPRKKED</sequence>
<accession>A0A5B0WUK6</accession>
<dbReference type="RefSeq" id="WP_149611731.1">
    <property type="nucleotide sequence ID" value="NZ_VTUX01000005.1"/>
</dbReference>
<dbReference type="Proteomes" id="UP000323708">
    <property type="component" value="Unassembled WGS sequence"/>
</dbReference>
<organism evidence="1 2">
    <name type="scientific">Pseudohalioglobus sediminis</name>
    <dbReference type="NCBI Taxonomy" id="2606449"/>
    <lineage>
        <taxon>Bacteria</taxon>
        <taxon>Pseudomonadati</taxon>
        <taxon>Pseudomonadota</taxon>
        <taxon>Gammaproteobacteria</taxon>
        <taxon>Cellvibrionales</taxon>
        <taxon>Halieaceae</taxon>
        <taxon>Pseudohalioglobus</taxon>
    </lineage>
</organism>
<comment type="caution">
    <text evidence="1">The sequence shown here is derived from an EMBL/GenBank/DDBJ whole genome shotgun (WGS) entry which is preliminary data.</text>
</comment>
<evidence type="ECO:0000313" key="1">
    <source>
        <dbReference type="EMBL" id="KAA1190576.1"/>
    </source>
</evidence>
<dbReference type="InterPro" id="IPR012658">
    <property type="entry name" value="YheV"/>
</dbReference>
<proteinExistence type="predicted"/>